<protein>
    <submittedName>
        <fullName evidence="1">Uncharacterized protein</fullName>
    </submittedName>
</protein>
<gene>
    <name evidence="1" type="ORF">SAMN05428971_3337</name>
</gene>
<evidence type="ECO:0000313" key="2">
    <source>
        <dbReference type="Proteomes" id="UP000198968"/>
    </source>
</evidence>
<dbReference type="EMBL" id="FOVG01000004">
    <property type="protein sequence ID" value="SFO25360.1"/>
    <property type="molecule type" value="Genomic_DNA"/>
</dbReference>
<proteinExistence type="predicted"/>
<organism evidence="1 2">
    <name type="scientific">Candidatus Pantoea varia</name>
    <dbReference type="NCBI Taxonomy" id="1881036"/>
    <lineage>
        <taxon>Bacteria</taxon>
        <taxon>Pseudomonadati</taxon>
        <taxon>Pseudomonadota</taxon>
        <taxon>Gammaproteobacteria</taxon>
        <taxon>Enterobacterales</taxon>
        <taxon>Erwiniaceae</taxon>
        <taxon>Pantoea</taxon>
    </lineage>
</organism>
<keyword evidence="2" id="KW-1185">Reference proteome</keyword>
<name>A0A1I5FNL7_9GAMM</name>
<accession>A0A1I5FNL7</accession>
<sequence length="54" mass="6015">MIKDITITNDSVTQGFTYEDGDKSCEQMASMNTEEGIAFMDNRLAAATFKPTFK</sequence>
<reference evidence="2" key="1">
    <citation type="submission" date="2016-10" db="EMBL/GenBank/DDBJ databases">
        <authorList>
            <person name="Varghese N."/>
            <person name="Submissions S."/>
        </authorList>
    </citation>
    <scope>NUCLEOTIDE SEQUENCE [LARGE SCALE GENOMIC DNA]</scope>
    <source>
        <strain evidence="2">OV426</strain>
    </source>
</reference>
<evidence type="ECO:0000313" key="1">
    <source>
        <dbReference type="EMBL" id="SFO25360.1"/>
    </source>
</evidence>
<dbReference type="AlphaFoldDB" id="A0A1I5FNL7"/>
<dbReference type="Proteomes" id="UP000198968">
    <property type="component" value="Unassembled WGS sequence"/>
</dbReference>